<dbReference type="GO" id="GO:0061542">
    <property type="term" value="F:3-demethylubiquinol 3-O-methyltransferase activity"/>
    <property type="evidence" value="ECO:0007669"/>
    <property type="project" value="UniProtKB-UniRule"/>
</dbReference>
<reference evidence="6" key="1">
    <citation type="submission" date="2023-03" db="EMBL/GenBank/DDBJ databases">
        <title>Mating type loci evolution in Malassezia.</title>
        <authorList>
            <person name="Coelho M.A."/>
        </authorList>
    </citation>
    <scope>NUCLEOTIDE SEQUENCE</scope>
    <source>
        <strain evidence="6">CBS 7876</strain>
    </source>
</reference>
<comment type="subunit">
    <text evidence="5">Component of a multi-subunit COQ enzyme complex, composed of at least COQ3, COQ4, COQ5, COQ6, COQ7 and COQ9.</text>
</comment>
<keyword evidence="2 5" id="KW-0808">Transferase</keyword>
<evidence type="ECO:0000313" key="6">
    <source>
        <dbReference type="EMBL" id="WFD03567.1"/>
    </source>
</evidence>
<keyword evidence="7" id="KW-1185">Reference proteome</keyword>
<dbReference type="Proteomes" id="UP001214603">
    <property type="component" value="Chromosome 4"/>
</dbReference>
<comment type="catalytic activity">
    <reaction evidence="5">
        <text>a 3,4-dihydroxy-5-(all-trans-polyprenyl)benzoate + S-adenosyl-L-methionine = a 4-hydroxy-3-methoxy-5-(all-trans-polyprenyl)benzoate + S-adenosyl-L-homocysteine + H(+)</text>
        <dbReference type="Rhea" id="RHEA:44452"/>
        <dbReference type="Rhea" id="RHEA-COMP:10930"/>
        <dbReference type="Rhea" id="RHEA-COMP:10931"/>
        <dbReference type="ChEBI" id="CHEBI:15378"/>
        <dbReference type="ChEBI" id="CHEBI:57856"/>
        <dbReference type="ChEBI" id="CHEBI:59789"/>
        <dbReference type="ChEBI" id="CHEBI:64694"/>
        <dbReference type="ChEBI" id="CHEBI:84443"/>
        <dbReference type="EC" id="2.1.1.114"/>
    </reaction>
</comment>
<proteinExistence type="inferred from homology"/>
<gene>
    <name evidence="5" type="primary">COQ3</name>
    <name evidence="6" type="ORF">MOBT1_002258</name>
</gene>
<keyword evidence="5" id="KW-0479">Metal-binding</keyword>
<keyword evidence="5" id="KW-0472">Membrane</keyword>
<keyword evidence="5" id="KW-0999">Mitochondrion inner membrane</keyword>
<evidence type="ECO:0000256" key="3">
    <source>
        <dbReference type="ARBA" id="ARBA00022688"/>
    </source>
</evidence>
<feature type="binding site" evidence="5">
    <location>
        <position position="188"/>
    </location>
    <ligand>
        <name>S-adenosyl-L-methionine</name>
        <dbReference type="ChEBI" id="CHEBI:59789"/>
    </ligand>
</feature>
<evidence type="ECO:0000256" key="1">
    <source>
        <dbReference type="ARBA" id="ARBA00022603"/>
    </source>
</evidence>
<keyword evidence="5" id="KW-0460">Magnesium</keyword>
<evidence type="ECO:0000256" key="4">
    <source>
        <dbReference type="ARBA" id="ARBA00022691"/>
    </source>
</evidence>
<dbReference type="EC" id="2.1.1.114" evidence="5"/>
<organism evidence="6 7">
    <name type="scientific">Malassezia obtusa</name>
    <dbReference type="NCBI Taxonomy" id="76774"/>
    <lineage>
        <taxon>Eukaryota</taxon>
        <taxon>Fungi</taxon>
        <taxon>Dikarya</taxon>
        <taxon>Basidiomycota</taxon>
        <taxon>Ustilaginomycotina</taxon>
        <taxon>Malasseziomycetes</taxon>
        <taxon>Malasseziales</taxon>
        <taxon>Malasseziaceae</taxon>
        <taxon>Malassezia</taxon>
    </lineage>
</organism>
<dbReference type="GO" id="GO:0010420">
    <property type="term" value="F:polyprenyldihydroxybenzoate methyltransferase activity"/>
    <property type="evidence" value="ECO:0007669"/>
    <property type="project" value="UniProtKB-UniRule"/>
</dbReference>
<keyword evidence="1 5" id="KW-0489">Methyltransferase</keyword>
<dbReference type="EC" id="2.1.1.-" evidence="5"/>
<comment type="catalytic activity">
    <reaction evidence="5">
        <text>a 3-demethylubiquinol + S-adenosyl-L-methionine = a ubiquinol + S-adenosyl-L-homocysteine + H(+)</text>
        <dbReference type="Rhea" id="RHEA:44380"/>
        <dbReference type="Rhea" id="RHEA-COMP:9566"/>
        <dbReference type="Rhea" id="RHEA-COMP:10914"/>
        <dbReference type="ChEBI" id="CHEBI:15378"/>
        <dbReference type="ChEBI" id="CHEBI:17976"/>
        <dbReference type="ChEBI" id="CHEBI:57856"/>
        <dbReference type="ChEBI" id="CHEBI:59789"/>
        <dbReference type="ChEBI" id="CHEBI:84422"/>
        <dbReference type="EC" id="2.1.1.64"/>
    </reaction>
</comment>
<dbReference type="GO" id="GO:0031314">
    <property type="term" value="C:extrinsic component of mitochondrial inner membrane"/>
    <property type="evidence" value="ECO:0007669"/>
    <property type="project" value="UniProtKB-UniRule"/>
</dbReference>
<name>A0AAF0E4V4_9BASI</name>
<comment type="function">
    <text evidence="5">O-methyltransferase required for two non-consecutive steps during ubiquinone biosynthesis. Catalyzes the 2 O-methylation of 3,4-dihydroxy-5-(all-trans-polyprenyl)benzoic acid into 4-hydroxy-3-methoxy-5-(all-trans-polyprenyl)benzoic acid. Also catalyzes the last step of ubiquinone biosynthesis by mediating methylation of 3-demethylubiquinone into ubiquinone. Also able to mediate the methylation of 3-demethylubiquinol into ubiquinol.</text>
</comment>
<feature type="binding site" evidence="5">
    <location>
        <position position="132"/>
    </location>
    <ligand>
        <name>S-adenosyl-L-methionine</name>
        <dbReference type="ChEBI" id="CHEBI:59789"/>
    </ligand>
</feature>
<comment type="subcellular location">
    <subcellularLocation>
        <location evidence="5">Mitochondrion inner membrane</location>
        <topology evidence="5">Peripheral membrane protein</topology>
        <orientation evidence="5">Matrix side</orientation>
    </subcellularLocation>
</comment>
<dbReference type="SUPFAM" id="SSF53335">
    <property type="entry name" value="S-adenosyl-L-methionine-dependent methyltransferases"/>
    <property type="match status" value="1"/>
</dbReference>
<protein>
    <recommendedName>
        <fullName evidence="5">Ubiquinone biosynthesis O-methyltransferase, mitochondrial</fullName>
    </recommendedName>
    <alternativeName>
        <fullName evidence="5">3-demethylubiquinol 3-O-methyltransferase</fullName>
        <ecNumber evidence="5">2.1.1.64</ecNumber>
    </alternativeName>
    <alternativeName>
        <fullName evidence="5">3-demethylubiquinone 3-O-methyltransferase</fullName>
        <ecNumber evidence="5">2.1.1.-</ecNumber>
    </alternativeName>
    <alternativeName>
        <fullName evidence="5">Polyprenyldihydroxybenzoate methyltransferase</fullName>
        <ecNumber evidence="5">2.1.1.114</ecNumber>
    </alternativeName>
</protein>
<dbReference type="CDD" id="cd02440">
    <property type="entry name" value="AdoMet_MTases"/>
    <property type="match status" value="1"/>
</dbReference>
<dbReference type="EMBL" id="CP119937">
    <property type="protein sequence ID" value="WFD03567.1"/>
    <property type="molecule type" value="Genomic_DNA"/>
</dbReference>
<comment type="pathway">
    <text evidence="5">Cofactor biosynthesis; ubiquinone biosynthesis.</text>
</comment>
<comment type="cofactor">
    <cofactor evidence="5">
        <name>Mg(2+)</name>
        <dbReference type="ChEBI" id="CHEBI:18420"/>
    </cofactor>
</comment>
<dbReference type="InterPro" id="IPR010233">
    <property type="entry name" value="UbiG_MeTrfase"/>
</dbReference>
<dbReference type="Gene3D" id="3.40.50.150">
    <property type="entry name" value="Vaccinia Virus protein VP39"/>
    <property type="match status" value="1"/>
</dbReference>
<dbReference type="PANTHER" id="PTHR43464:SF19">
    <property type="entry name" value="UBIQUINONE BIOSYNTHESIS O-METHYLTRANSFERASE, MITOCHONDRIAL"/>
    <property type="match status" value="1"/>
</dbReference>
<dbReference type="HAMAP" id="MF_00472">
    <property type="entry name" value="UbiG"/>
    <property type="match status" value="1"/>
</dbReference>
<dbReference type="PANTHER" id="PTHR43464">
    <property type="entry name" value="METHYLTRANSFERASE"/>
    <property type="match status" value="1"/>
</dbReference>
<dbReference type="InterPro" id="IPR029063">
    <property type="entry name" value="SAM-dependent_MTases_sf"/>
</dbReference>
<keyword evidence="4 5" id="KW-0949">S-adenosyl-L-methionine</keyword>
<evidence type="ECO:0000256" key="2">
    <source>
        <dbReference type="ARBA" id="ARBA00022679"/>
    </source>
</evidence>
<dbReference type="NCBIfam" id="TIGR01983">
    <property type="entry name" value="UbiG"/>
    <property type="match status" value="1"/>
</dbReference>
<feature type="binding site" evidence="5">
    <location>
        <position position="66"/>
    </location>
    <ligand>
        <name>S-adenosyl-L-methionine</name>
        <dbReference type="ChEBI" id="CHEBI:59789"/>
    </ligand>
</feature>
<comment type="similarity">
    <text evidence="5">Belongs to the class I-like SAM-binding methyltransferase superfamily. UbiG/COQ3 family.</text>
</comment>
<dbReference type="GO" id="GO:0032259">
    <property type="term" value="P:methylation"/>
    <property type="evidence" value="ECO:0007669"/>
    <property type="project" value="UniProtKB-KW"/>
</dbReference>
<accession>A0AAF0E4V4</accession>
<feature type="binding site" evidence="5">
    <location>
        <position position="193"/>
    </location>
    <ligand>
        <name>Mg(2+)</name>
        <dbReference type="ChEBI" id="CHEBI:18420"/>
    </ligand>
</feature>
<comment type="catalytic activity">
    <reaction evidence="5">
        <text>a 3-demethylubiquinone + S-adenosyl-L-methionine = a ubiquinone + S-adenosyl-L-homocysteine</text>
        <dbReference type="Rhea" id="RHEA:81215"/>
        <dbReference type="Rhea" id="RHEA-COMP:9565"/>
        <dbReference type="Rhea" id="RHEA-COMP:19654"/>
        <dbReference type="ChEBI" id="CHEBI:16389"/>
        <dbReference type="ChEBI" id="CHEBI:57856"/>
        <dbReference type="ChEBI" id="CHEBI:59789"/>
        <dbReference type="ChEBI" id="CHEBI:231825"/>
    </reaction>
</comment>
<dbReference type="AlphaFoldDB" id="A0AAF0E4V4"/>
<dbReference type="GO" id="GO:0046872">
    <property type="term" value="F:metal ion binding"/>
    <property type="evidence" value="ECO:0007669"/>
    <property type="project" value="UniProtKB-KW"/>
</dbReference>
<feature type="binding site" evidence="5">
    <location>
        <position position="192"/>
    </location>
    <ligand>
        <name>Mg(2+)</name>
        <dbReference type="ChEBI" id="CHEBI:18420"/>
    </ligand>
</feature>
<evidence type="ECO:0000313" key="7">
    <source>
        <dbReference type="Proteomes" id="UP001214603"/>
    </source>
</evidence>
<dbReference type="Pfam" id="PF13489">
    <property type="entry name" value="Methyltransf_23"/>
    <property type="match status" value="1"/>
</dbReference>
<dbReference type="EC" id="2.1.1.64" evidence="5"/>
<sequence>MFRLPTLRIAARGVRRAPARALHVSACVRSFSSIDPADIAHFSRLAEHWWDEDGEFKPLHKMNRVRIQFMREKLDEMRGWDAAMRDVLGEAPEPAPPAAAFLAGLSLLDVGCGGGILTESAARLGASVTGVDASAENINVATLHAEQDPGLHVRERASDFCEHSVAYVAATAEALRDEGRQFDVVTAMEVVEHVHQPAEFLRCLADLVRPGGYLFMSTMSRTVLSYFLTIFLAEDLLRVVSKGTHRHSQYINPEEMVGFFKQLGWIAEEPAQPAGRARLPDGAPVAPLPQRLQYETRGTMYLPLLEKWVLASPSVADAAATAKPITSCVPPVLGGTQRWTEQCNYFFYVRRPM</sequence>
<evidence type="ECO:0000256" key="5">
    <source>
        <dbReference type="HAMAP-Rule" id="MF_03190"/>
    </source>
</evidence>
<feature type="binding site" evidence="5">
    <location>
        <position position="189"/>
    </location>
    <ligand>
        <name>Mg(2+)</name>
        <dbReference type="ChEBI" id="CHEBI:18420"/>
    </ligand>
</feature>
<feature type="binding site" evidence="5">
    <location>
        <position position="111"/>
    </location>
    <ligand>
        <name>S-adenosyl-L-methionine</name>
        <dbReference type="ChEBI" id="CHEBI:59789"/>
    </ligand>
</feature>
<keyword evidence="5" id="KW-0496">Mitochondrion</keyword>
<keyword evidence="3 5" id="KW-0831">Ubiquinone biosynthesis</keyword>